<dbReference type="SUPFAM" id="SSF56176">
    <property type="entry name" value="FAD-binding/transporter-associated domain-like"/>
    <property type="match status" value="1"/>
</dbReference>
<dbReference type="InterPro" id="IPR036318">
    <property type="entry name" value="FAD-bd_PCMH-like_sf"/>
</dbReference>
<dbReference type="PROSITE" id="PS51371">
    <property type="entry name" value="CBS"/>
    <property type="match status" value="2"/>
</dbReference>
<evidence type="ECO:0000256" key="6">
    <source>
        <dbReference type="PROSITE-ProRule" id="PRU00703"/>
    </source>
</evidence>
<evidence type="ECO:0000256" key="2">
    <source>
        <dbReference type="ARBA" id="ARBA00006337"/>
    </source>
</evidence>
<sequence length="257" mass="29629">MLTLKNWLMRKSTETNTNQISAEKEKMIQGILSLEETTAAEVMVPRVDGIFLNADRSLEEVLSTILEHGYSRYPVYKERIDNVVGVLYTKDLIRYLQSSTQEKFQLDRYCREPFFVPASKKLDSLLRDFKKRHVHMALVMDEYGGVSGLLCLEDIIEQIVGSIQDEFDNETEELHSLGEGHFMIDARIAIDELNQYLGLTLPNDNFDTLGGFLYNLFGRVPSLHQEIQYENITFIAREVDGQKIKSVELIKDKTHEN</sequence>
<name>A0A968KRJ4_9SPIO</name>
<keyword evidence="4" id="KW-0677">Repeat</keyword>
<dbReference type="Gene3D" id="3.30.465.10">
    <property type="match status" value="1"/>
</dbReference>
<dbReference type="InterPro" id="IPR016169">
    <property type="entry name" value="FAD-bd_PCMH_sub2"/>
</dbReference>
<feature type="domain" description="CBS" evidence="7">
    <location>
        <begin position="109"/>
        <end position="166"/>
    </location>
</feature>
<gene>
    <name evidence="8" type="ORF">HCT14_04755</name>
</gene>
<evidence type="ECO:0000313" key="9">
    <source>
        <dbReference type="Proteomes" id="UP000711995"/>
    </source>
</evidence>
<dbReference type="GO" id="GO:0005886">
    <property type="term" value="C:plasma membrane"/>
    <property type="evidence" value="ECO:0007669"/>
    <property type="project" value="UniProtKB-SubCell"/>
</dbReference>
<evidence type="ECO:0000256" key="3">
    <source>
        <dbReference type="ARBA" id="ARBA00022475"/>
    </source>
</evidence>
<comment type="subcellular location">
    <subcellularLocation>
        <location evidence="1">Cell membrane</location>
        <topology evidence="1">Multi-pass membrane protein</topology>
    </subcellularLocation>
</comment>
<dbReference type="RefSeq" id="WP_167700396.1">
    <property type="nucleotide sequence ID" value="NZ_CP118174.1"/>
</dbReference>
<keyword evidence="5 6" id="KW-0129">CBS domain</keyword>
<comment type="similarity">
    <text evidence="2">Belongs to the UPF0053 family.</text>
</comment>
<dbReference type="InterPro" id="IPR005170">
    <property type="entry name" value="Transptr-assoc_dom"/>
</dbReference>
<evidence type="ECO:0000259" key="7">
    <source>
        <dbReference type="PROSITE" id="PS51371"/>
    </source>
</evidence>
<protein>
    <submittedName>
        <fullName evidence="8">HlyC/CorC family transporter</fullName>
    </submittedName>
</protein>
<dbReference type="GO" id="GO:0050660">
    <property type="term" value="F:flavin adenine dinucleotide binding"/>
    <property type="evidence" value="ECO:0007669"/>
    <property type="project" value="InterPro"/>
</dbReference>
<dbReference type="SMART" id="SM01091">
    <property type="entry name" value="CorC_HlyC"/>
    <property type="match status" value="1"/>
</dbReference>
<evidence type="ECO:0000313" key="8">
    <source>
        <dbReference type="EMBL" id="NIZ40813.1"/>
    </source>
</evidence>
<dbReference type="InterPro" id="IPR046342">
    <property type="entry name" value="CBS_dom_sf"/>
</dbReference>
<dbReference type="SMART" id="SM00116">
    <property type="entry name" value="CBS"/>
    <property type="match status" value="2"/>
</dbReference>
<dbReference type="Pfam" id="PF00571">
    <property type="entry name" value="CBS"/>
    <property type="match status" value="2"/>
</dbReference>
<evidence type="ECO:0000256" key="1">
    <source>
        <dbReference type="ARBA" id="ARBA00004651"/>
    </source>
</evidence>
<dbReference type="PANTHER" id="PTHR22777">
    <property type="entry name" value="HEMOLYSIN-RELATED"/>
    <property type="match status" value="1"/>
</dbReference>
<organism evidence="8 9">
    <name type="scientific">Entomospira entomophila</name>
    <dbReference type="NCBI Taxonomy" id="2719988"/>
    <lineage>
        <taxon>Bacteria</taxon>
        <taxon>Pseudomonadati</taxon>
        <taxon>Spirochaetota</taxon>
        <taxon>Spirochaetia</taxon>
        <taxon>Spirochaetales</taxon>
        <taxon>Spirochaetaceae</taxon>
        <taxon>Entomospira</taxon>
    </lineage>
</organism>
<evidence type="ECO:0000256" key="4">
    <source>
        <dbReference type="ARBA" id="ARBA00022737"/>
    </source>
</evidence>
<dbReference type="Gene3D" id="3.10.580.10">
    <property type="entry name" value="CBS-domain"/>
    <property type="match status" value="1"/>
</dbReference>
<dbReference type="InterPro" id="IPR044751">
    <property type="entry name" value="Ion_transp-like_CBS"/>
</dbReference>
<dbReference type="InterPro" id="IPR000644">
    <property type="entry name" value="CBS_dom"/>
</dbReference>
<dbReference type="Proteomes" id="UP000711995">
    <property type="component" value="Unassembled WGS sequence"/>
</dbReference>
<dbReference type="PANTHER" id="PTHR22777:SF32">
    <property type="entry name" value="UPF0053 INNER MEMBRANE PROTEIN YFJD"/>
    <property type="match status" value="1"/>
</dbReference>
<dbReference type="EMBL" id="JAATLJ010000001">
    <property type="protein sequence ID" value="NIZ40813.1"/>
    <property type="molecule type" value="Genomic_DNA"/>
</dbReference>
<proteinExistence type="inferred from homology"/>
<dbReference type="CDD" id="cd04590">
    <property type="entry name" value="CBS_pair_CorC_HlyC_assoc"/>
    <property type="match status" value="1"/>
</dbReference>
<reference evidence="8 9" key="1">
    <citation type="submission" date="2020-03" db="EMBL/GenBank/DDBJ databases">
        <title>Spirochaetal bacteria isolated from arthropods constitute a novel genus Entomospira genus novum within the order Spirochaetales.</title>
        <authorList>
            <person name="Grana-Miraglia L."/>
            <person name="Sikutova S."/>
            <person name="Fingerle V."/>
            <person name="Sing A."/>
            <person name="Castillo-Ramirez S."/>
            <person name="Margos G."/>
            <person name="Rudolf I."/>
        </authorList>
    </citation>
    <scope>NUCLEOTIDE SEQUENCE [LARGE SCALE GENOMIC DNA]</scope>
    <source>
        <strain evidence="8 9">BR193</strain>
    </source>
</reference>
<accession>A0A968KRJ4</accession>
<dbReference type="SUPFAM" id="SSF54631">
    <property type="entry name" value="CBS-domain pair"/>
    <property type="match status" value="1"/>
</dbReference>
<feature type="domain" description="CBS" evidence="7">
    <location>
        <begin position="43"/>
        <end position="102"/>
    </location>
</feature>
<dbReference type="AlphaFoldDB" id="A0A968KRJ4"/>
<evidence type="ECO:0000256" key="5">
    <source>
        <dbReference type="ARBA" id="ARBA00023122"/>
    </source>
</evidence>
<dbReference type="FunFam" id="3.10.580.10:FF:000002">
    <property type="entry name" value="Magnesium/cobalt efflux protein CorC"/>
    <property type="match status" value="1"/>
</dbReference>
<dbReference type="Pfam" id="PF03471">
    <property type="entry name" value="CorC_HlyC"/>
    <property type="match status" value="1"/>
</dbReference>
<keyword evidence="9" id="KW-1185">Reference proteome</keyword>
<comment type="caution">
    <text evidence="8">The sequence shown here is derived from an EMBL/GenBank/DDBJ whole genome shotgun (WGS) entry which is preliminary data.</text>
</comment>
<keyword evidence="3" id="KW-0472">Membrane</keyword>
<keyword evidence="3" id="KW-1003">Cell membrane</keyword>